<dbReference type="GO" id="GO:0008757">
    <property type="term" value="F:S-adenosylmethionine-dependent methyltransferase activity"/>
    <property type="evidence" value="ECO:0007669"/>
    <property type="project" value="UniProtKB-ARBA"/>
</dbReference>
<dbReference type="InParanoid" id="A0A7N2R3I6"/>
<dbReference type="EnsemblPlants" id="QL04p066142:mrna">
    <property type="protein sequence ID" value="QL04p066142:mrna"/>
    <property type="gene ID" value="QL04p066142"/>
</dbReference>
<dbReference type="FunFam" id="1.10.10.10:FF:000213">
    <property type="entry name" value="Coniferyl alcohol 9-O-methyltransferase"/>
    <property type="match status" value="1"/>
</dbReference>
<dbReference type="InterPro" id="IPR001077">
    <property type="entry name" value="COMT_C"/>
</dbReference>
<protein>
    <submittedName>
        <fullName evidence="7">Uncharacterized protein</fullName>
    </submittedName>
</protein>
<feature type="domain" description="O-methyltransferase C-terminal" evidence="5">
    <location>
        <begin position="145"/>
        <end position="353"/>
    </location>
</feature>
<evidence type="ECO:0000256" key="1">
    <source>
        <dbReference type="ARBA" id="ARBA00022603"/>
    </source>
</evidence>
<dbReference type="CDD" id="cd02440">
    <property type="entry name" value="AdoMet_MTases"/>
    <property type="match status" value="1"/>
</dbReference>
<dbReference type="GO" id="GO:0009717">
    <property type="term" value="P:isoflavonoid biosynthetic process"/>
    <property type="evidence" value="ECO:0007669"/>
    <property type="project" value="UniProtKB-ARBA"/>
</dbReference>
<dbReference type="GO" id="GO:0046983">
    <property type="term" value="F:protein dimerization activity"/>
    <property type="evidence" value="ECO:0007669"/>
    <property type="project" value="InterPro"/>
</dbReference>
<keyword evidence="1" id="KW-0489">Methyltransferase</keyword>
<dbReference type="InterPro" id="IPR036390">
    <property type="entry name" value="WH_DNA-bd_sf"/>
</dbReference>
<dbReference type="AlphaFoldDB" id="A0A7N2R3I6"/>
<evidence type="ECO:0000313" key="8">
    <source>
        <dbReference type="Proteomes" id="UP000594261"/>
    </source>
</evidence>
<dbReference type="Gramene" id="QL04p066142:mrna">
    <property type="protein sequence ID" value="QL04p066142:mrna"/>
    <property type="gene ID" value="QL04p066142"/>
</dbReference>
<accession>A0A7N2R3I6</accession>
<dbReference type="Gene3D" id="1.10.10.10">
    <property type="entry name" value="Winged helix-like DNA-binding domain superfamily/Winged helix DNA-binding domain"/>
    <property type="match status" value="1"/>
</dbReference>
<dbReference type="RefSeq" id="XP_030965925.1">
    <property type="nucleotide sequence ID" value="XM_031110065.1"/>
</dbReference>
<proteinExistence type="predicted"/>
<keyword evidence="8" id="KW-1185">Reference proteome</keyword>
<feature type="domain" description="O-methyltransferase dimerisation" evidence="6">
    <location>
        <begin position="32"/>
        <end position="123"/>
    </location>
</feature>
<reference evidence="7" key="2">
    <citation type="submission" date="2021-01" db="UniProtKB">
        <authorList>
            <consortium name="EnsemblPlants"/>
        </authorList>
    </citation>
    <scope>IDENTIFICATION</scope>
</reference>
<sequence>MKLRIKEVSTKMDLIHGEGVSELFQVQCHLYKHIFSYIDSMSLKCAIQLGIPDTIHNHGQPITLQELVSKLNIHPKKTSCVHRLMRLLVHSGFFAKTIVHENQEKEKEEEAYTLTPSSRLILKENVTSLSPYVLAVLDPTLVSPWQFLGDWFQGSELTPFEKAHGKGLWDYCNQNPEFNNIFNEAMASDSRLMNLVVKDYKPIFEGLGSLVDVGGGTGTVARIISEAFPHMKCTVLDLPHVVANLPDSKNLKFVGGDMFQYIPPADAILFKWILHDWSDEECVNILKNCKEAITSRGKEGKVIIIDVVINQEKDEHDVTTTKLLFDAQMMVVLTGKERNKKEWEKLFLEAGFSHYKIVSSFGMKSIIEIYL</sequence>
<dbReference type="FunFam" id="3.40.50.150:FF:000057">
    <property type="entry name" value="O-methyltransferase ZRP4"/>
    <property type="match status" value="1"/>
</dbReference>
<dbReference type="GO" id="GO:0008171">
    <property type="term" value="F:O-methyltransferase activity"/>
    <property type="evidence" value="ECO:0007669"/>
    <property type="project" value="InterPro"/>
</dbReference>
<dbReference type="InterPro" id="IPR016461">
    <property type="entry name" value="COMT-like"/>
</dbReference>
<dbReference type="GeneID" id="115986777"/>
<dbReference type="OrthoDB" id="2410195at2759"/>
<dbReference type="Proteomes" id="UP000594261">
    <property type="component" value="Chromosome 4"/>
</dbReference>
<evidence type="ECO:0000256" key="4">
    <source>
        <dbReference type="PIRSR" id="PIRSR005739-1"/>
    </source>
</evidence>
<evidence type="ECO:0000256" key="3">
    <source>
        <dbReference type="ARBA" id="ARBA00022691"/>
    </source>
</evidence>
<dbReference type="PROSITE" id="PS51683">
    <property type="entry name" value="SAM_OMT_II"/>
    <property type="match status" value="1"/>
</dbReference>
<keyword evidence="2" id="KW-0808">Transferase</keyword>
<dbReference type="SUPFAM" id="SSF46785">
    <property type="entry name" value="Winged helix' DNA-binding domain"/>
    <property type="match status" value="1"/>
</dbReference>
<dbReference type="KEGG" id="qlo:115986777"/>
<organism evidence="7 8">
    <name type="scientific">Quercus lobata</name>
    <name type="common">Valley oak</name>
    <dbReference type="NCBI Taxonomy" id="97700"/>
    <lineage>
        <taxon>Eukaryota</taxon>
        <taxon>Viridiplantae</taxon>
        <taxon>Streptophyta</taxon>
        <taxon>Embryophyta</taxon>
        <taxon>Tracheophyta</taxon>
        <taxon>Spermatophyta</taxon>
        <taxon>Magnoliopsida</taxon>
        <taxon>eudicotyledons</taxon>
        <taxon>Gunneridae</taxon>
        <taxon>Pentapetalae</taxon>
        <taxon>rosids</taxon>
        <taxon>fabids</taxon>
        <taxon>Fagales</taxon>
        <taxon>Fagaceae</taxon>
        <taxon>Quercus</taxon>
    </lineage>
</organism>
<evidence type="ECO:0000256" key="2">
    <source>
        <dbReference type="ARBA" id="ARBA00022679"/>
    </source>
</evidence>
<dbReference type="InterPro" id="IPR036388">
    <property type="entry name" value="WH-like_DNA-bd_sf"/>
</dbReference>
<dbReference type="InterPro" id="IPR029063">
    <property type="entry name" value="SAM-dependent_MTases_sf"/>
</dbReference>
<dbReference type="SUPFAM" id="SSF53335">
    <property type="entry name" value="S-adenosyl-L-methionine-dependent methyltransferases"/>
    <property type="match status" value="1"/>
</dbReference>
<gene>
    <name evidence="7" type="primary">LOC115986777</name>
</gene>
<evidence type="ECO:0000259" key="5">
    <source>
        <dbReference type="Pfam" id="PF00891"/>
    </source>
</evidence>
<dbReference type="Pfam" id="PF00891">
    <property type="entry name" value="Methyltransf_2"/>
    <property type="match status" value="1"/>
</dbReference>
<dbReference type="Gene3D" id="3.40.50.150">
    <property type="entry name" value="Vaccinia Virus protein VP39"/>
    <property type="match status" value="1"/>
</dbReference>
<dbReference type="InterPro" id="IPR012967">
    <property type="entry name" value="COMT_dimerisation"/>
</dbReference>
<name>A0A7N2R3I6_QUELO</name>
<dbReference type="PANTHER" id="PTHR11746">
    <property type="entry name" value="O-METHYLTRANSFERASE"/>
    <property type="match status" value="1"/>
</dbReference>
<evidence type="ECO:0000259" key="6">
    <source>
        <dbReference type="Pfam" id="PF08100"/>
    </source>
</evidence>
<dbReference type="EMBL" id="LRBV02000004">
    <property type="status" value="NOT_ANNOTATED_CDS"/>
    <property type="molecule type" value="Genomic_DNA"/>
</dbReference>
<dbReference type="GO" id="GO:0032259">
    <property type="term" value="P:methylation"/>
    <property type="evidence" value="ECO:0007669"/>
    <property type="project" value="UniProtKB-KW"/>
</dbReference>
<dbReference type="OMA" id="MANEMFE"/>
<dbReference type="Pfam" id="PF08100">
    <property type="entry name" value="Dimerisation"/>
    <property type="match status" value="1"/>
</dbReference>
<keyword evidence="3" id="KW-0949">S-adenosyl-L-methionine</keyword>
<feature type="active site" description="Proton acceptor" evidence="4">
    <location>
        <position position="275"/>
    </location>
</feature>
<reference evidence="7 8" key="1">
    <citation type="journal article" date="2016" name="G3 (Bethesda)">
        <title>First Draft Assembly and Annotation of the Genome of a California Endemic Oak Quercus lobata Nee (Fagaceae).</title>
        <authorList>
            <person name="Sork V.L."/>
            <person name="Fitz-Gibbon S.T."/>
            <person name="Puiu D."/>
            <person name="Crepeau M."/>
            <person name="Gugger P.F."/>
            <person name="Sherman R."/>
            <person name="Stevens K."/>
            <person name="Langley C.H."/>
            <person name="Pellegrini M."/>
            <person name="Salzberg S.L."/>
        </authorList>
    </citation>
    <scope>NUCLEOTIDE SEQUENCE [LARGE SCALE GENOMIC DNA]</scope>
    <source>
        <strain evidence="7 8">cv. SW786</strain>
    </source>
</reference>
<dbReference type="PIRSF" id="PIRSF005739">
    <property type="entry name" value="O-mtase"/>
    <property type="match status" value="1"/>
</dbReference>
<evidence type="ECO:0000313" key="7">
    <source>
        <dbReference type="EnsemblPlants" id="QL04p066142:mrna"/>
    </source>
</evidence>